<evidence type="ECO:0000256" key="1">
    <source>
        <dbReference type="SAM" id="MobiDB-lite"/>
    </source>
</evidence>
<comment type="caution">
    <text evidence="2">The sequence shown here is derived from an EMBL/GenBank/DDBJ whole genome shotgun (WGS) entry which is preliminary data.</text>
</comment>
<organism evidence="2 3">
    <name type="scientific">Thalassospira marina</name>
    <dbReference type="NCBI Taxonomy" id="2048283"/>
    <lineage>
        <taxon>Bacteria</taxon>
        <taxon>Pseudomonadati</taxon>
        <taxon>Pseudomonadota</taxon>
        <taxon>Alphaproteobacteria</taxon>
        <taxon>Rhodospirillales</taxon>
        <taxon>Thalassospiraceae</taxon>
        <taxon>Thalassospira</taxon>
    </lineage>
</organism>
<name>A0A2N3KV61_9PROT</name>
<sequence length="119" mass="12777">MDMDMDMDLSLRLAVQNVLRGPSVDGPIGRAISVLQCVYGREGTYYQGRNSAHSVVVGGVLHTVPDAVDLANGLLKRLGLIGCYIAYPGAKSDPRSGMTGKRDLNANDNLPRFEWGAAK</sequence>
<dbReference type="Proteomes" id="UP000233597">
    <property type="component" value="Unassembled WGS sequence"/>
</dbReference>
<reference evidence="2 3" key="1">
    <citation type="submission" date="2017-09" db="EMBL/GenBank/DDBJ databases">
        <title>Biodiversity and function of Thalassospira species in the particle-attached aromatic-hydrocarbon-degrading consortia from the surface seawater of the South China Sea.</title>
        <authorList>
            <person name="Dong C."/>
            <person name="Liu R."/>
            <person name="Shao Z."/>
        </authorList>
    </citation>
    <scope>NUCLEOTIDE SEQUENCE [LARGE SCALE GENOMIC DNA]</scope>
    <source>
        <strain evidence="2 3">CSC1P2</strain>
    </source>
</reference>
<proteinExistence type="predicted"/>
<protein>
    <submittedName>
        <fullName evidence="2">Uncharacterized protein</fullName>
    </submittedName>
</protein>
<evidence type="ECO:0000313" key="3">
    <source>
        <dbReference type="Proteomes" id="UP000233597"/>
    </source>
</evidence>
<feature type="region of interest" description="Disordered" evidence="1">
    <location>
        <begin position="90"/>
        <end position="119"/>
    </location>
</feature>
<accession>A0A2N3KV61</accession>
<evidence type="ECO:0000313" key="2">
    <source>
        <dbReference type="EMBL" id="PKR54434.1"/>
    </source>
</evidence>
<dbReference type="AlphaFoldDB" id="A0A2N3KV61"/>
<dbReference type="EMBL" id="NWTK01000005">
    <property type="protein sequence ID" value="PKR54434.1"/>
    <property type="molecule type" value="Genomic_DNA"/>
</dbReference>
<gene>
    <name evidence="2" type="ORF">COO20_09905</name>
</gene>